<dbReference type="Proteomes" id="UP000291613">
    <property type="component" value="Unassembled WGS sequence"/>
</dbReference>
<feature type="domain" description="GST N-terminal" evidence="1">
    <location>
        <begin position="14"/>
        <end position="93"/>
    </location>
</feature>
<evidence type="ECO:0000313" key="3">
    <source>
        <dbReference type="Proteomes" id="UP000291613"/>
    </source>
</evidence>
<dbReference type="InterPro" id="IPR004045">
    <property type="entry name" value="Glutathione_S-Trfase_N"/>
</dbReference>
<dbReference type="RefSeq" id="WP_131003396.1">
    <property type="nucleotide sequence ID" value="NZ_JBHSZR010000007.1"/>
</dbReference>
<dbReference type="PANTHER" id="PTHR44051">
    <property type="entry name" value="GLUTATHIONE S-TRANSFERASE-RELATED"/>
    <property type="match status" value="1"/>
</dbReference>
<dbReference type="SFLD" id="SFLDS00019">
    <property type="entry name" value="Glutathione_Transferase_(cytos"/>
    <property type="match status" value="1"/>
</dbReference>
<dbReference type="Pfam" id="PF02798">
    <property type="entry name" value="GST_N"/>
    <property type="match status" value="1"/>
</dbReference>
<dbReference type="OrthoDB" id="9811242at2"/>
<dbReference type="SUPFAM" id="SSF52833">
    <property type="entry name" value="Thioredoxin-like"/>
    <property type="match status" value="1"/>
</dbReference>
<dbReference type="AlphaFoldDB" id="A0A4Q9GH87"/>
<name>A0A4Q9GH87_9HYPH</name>
<dbReference type="SUPFAM" id="SSF47616">
    <property type="entry name" value="GST C-terminal domain-like"/>
    <property type="match status" value="1"/>
</dbReference>
<organism evidence="2 3">
    <name type="scientific">Hansschlegelia quercus</name>
    <dbReference type="NCBI Taxonomy" id="2528245"/>
    <lineage>
        <taxon>Bacteria</taxon>
        <taxon>Pseudomonadati</taxon>
        <taxon>Pseudomonadota</taxon>
        <taxon>Alphaproteobacteria</taxon>
        <taxon>Hyphomicrobiales</taxon>
        <taxon>Methylopilaceae</taxon>
        <taxon>Hansschlegelia</taxon>
    </lineage>
</organism>
<dbReference type="Gene3D" id="1.20.1050.10">
    <property type="match status" value="1"/>
</dbReference>
<proteinExistence type="predicted"/>
<dbReference type="CDD" id="cd03046">
    <property type="entry name" value="GST_N_GTT1_like"/>
    <property type="match status" value="1"/>
</dbReference>
<protein>
    <submittedName>
        <fullName evidence="2">Glutathione S-transferase family protein</fullName>
    </submittedName>
</protein>
<dbReference type="Gene3D" id="3.40.30.10">
    <property type="entry name" value="Glutaredoxin"/>
    <property type="match status" value="1"/>
</dbReference>
<dbReference type="GO" id="GO:0016740">
    <property type="term" value="F:transferase activity"/>
    <property type="evidence" value="ECO:0007669"/>
    <property type="project" value="UniProtKB-KW"/>
</dbReference>
<evidence type="ECO:0000313" key="2">
    <source>
        <dbReference type="EMBL" id="TBN53338.1"/>
    </source>
</evidence>
<gene>
    <name evidence="2" type="ORF">EYR15_09975</name>
</gene>
<dbReference type="EMBL" id="SIUB01000004">
    <property type="protein sequence ID" value="TBN53338.1"/>
    <property type="molecule type" value="Genomic_DNA"/>
</dbReference>
<accession>A0A4Q9GH87</accession>
<comment type="caution">
    <text evidence="2">The sequence shown here is derived from an EMBL/GenBank/DDBJ whole genome shotgun (WGS) entry which is preliminary data.</text>
</comment>
<dbReference type="PROSITE" id="PS50404">
    <property type="entry name" value="GST_NTER"/>
    <property type="match status" value="1"/>
</dbReference>
<dbReference type="SFLD" id="SFLDG00358">
    <property type="entry name" value="Main_(cytGST)"/>
    <property type="match status" value="1"/>
</dbReference>
<keyword evidence="2" id="KW-0808">Transferase</keyword>
<dbReference type="InterPro" id="IPR036282">
    <property type="entry name" value="Glutathione-S-Trfase_C_sf"/>
</dbReference>
<sequence>MPVNPSAPIEITAFDWVPDFAKGLVRDIRARWALEEAGLPYAERLFDARRRRPAEYFSEQPFGQVPAFRDGDVSMFESGAIVLHVAEGSAALMPQDADGRARALCWLFAALNNVEPLVMELATVDVFARGEDWATLRRPSLVAAIEAKLGCVSDALGPKAHLAGRFTVADIVMTTVLRGLRHTDLVSRIDNLAAYVARCEARPAFQRALADQLAAFEPQPSVQ</sequence>
<keyword evidence="3" id="KW-1185">Reference proteome</keyword>
<reference evidence="2 3" key="1">
    <citation type="submission" date="2019-02" db="EMBL/GenBank/DDBJ databases">
        <title>Hansschlegelia quercus sp. nov., a novel methylotrophic bacterium from buds of oak (Quercus robur L.).</title>
        <authorList>
            <person name="Agafonova N.V."/>
            <person name="Kaparullina E.N."/>
            <person name="Grouzdev D.S."/>
            <person name="Doronina N.V."/>
        </authorList>
    </citation>
    <scope>NUCLEOTIDE SEQUENCE [LARGE SCALE GENOMIC DNA]</scope>
    <source>
        <strain evidence="2 3">Dub</strain>
    </source>
</reference>
<dbReference type="FunFam" id="3.40.30.10:FF:000331">
    <property type="entry name" value="Glutathione S-transferase"/>
    <property type="match status" value="1"/>
</dbReference>
<dbReference type="InterPro" id="IPR036249">
    <property type="entry name" value="Thioredoxin-like_sf"/>
</dbReference>
<dbReference type="InterPro" id="IPR040079">
    <property type="entry name" value="Glutathione_S-Trfase"/>
</dbReference>
<dbReference type="PANTHER" id="PTHR44051:SF8">
    <property type="entry name" value="GLUTATHIONE S-TRANSFERASE GSTA"/>
    <property type="match status" value="1"/>
</dbReference>
<evidence type="ECO:0000259" key="1">
    <source>
        <dbReference type="PROSITE" id="PS50404"/>
    </source>
</evidence>